<evidence type="ECO:0000313" key="1">
    <source>
        <dbReference type="EMBL" id="KAK1144815.1"/>
    </source>
</evidence>
<evidence type="ECO:0000313" key="2">
    <source>
        <dbReference type="Proteomes" id="UP001177260"/>
    </source>
</evidence>
<organism evidence="1 2">
    <name type="scientific">Aspergillus melleus</name>
    <dbReference type="NCBI Taxonomy" id="138277"/>
    <lineage>
        <taxon>Eukaryota</taxon>
        <taxon>Fungi</taxon>
        <taxon>Dikarya</taxon>
        <taxon>Ascomycota</taxon>
        <taxon>Pezizomycotina</taxon>
        <taxon>Eurotiomycetes</taxon>
        <taxon>Eurotiomycetidae</taxon>
        <taxon>Eurotiales</taxon>
        <taxon>Aspergillaceae</taxon>
        <taxon>Aspergillus</taxon>
        <taxon>Aspergillus subgen. Circumdati</taxon>
    </lineage>
</organism>
<comment type="caution">
    <text evidence="1">The sequence shown here is derived from an EMBL/GenBank/DDBJ whole genome shotgun (WGS) entry which is preliminary data.</text>
</comment>
<reference evidence="1 2" key="1">
    <citation type="journal article" date="2023" name="ACS Omega">
        <title>Identification of the Neoaspergillic Acid Biosynthesis Gene Cluster by Establishing an In Vitro CRISPR-Ribonucleoprotein Genetic System in Aspergillus melleus.</title>
        <authorList>
            <person name="Yuan B."/>
            <person name="Grau M.F."/>
            <person name="Murata R.M."/>
            <person name="Torok T."/>
            <person name="Venkateswaran K."/>
            <person name="Stajich J.E."/>
            <person name="Wang C.C.C."/>
        </authorList>
    </citation>
    <scope>NUCLEOTIDE SEQUENCE [LARGE SCALE GENOMIC DNA]</scope>
    <source>
        <strain evidence="1 2">IMV 1140</strain>
    </source>
</reference>
<dbReference type="EMBL" id="JAOPJF010000028">
    <property type="protein sequence ID" value="KAK1144815.1"/>
    <property type="molecule type" value="Genomic_DNA"/>
</dbReference>
<accession>A0ACC3B3P3</accession>
<protein>
    <submittedName>
        <fullName evidence="1">Uncharacterized protein</fullName>
    </submittedName>
</protein>
<gene>
    <name evidence="1" type="ORF">N8T08_004827</name>
</gene>
<keyword evidence="2" id="KW-1185">Reference proteome</keyword>
<dbReference type="Proteomes" id="UP001177260">
    <property type="component" value="Unassembled WGS sequence"/>
</dbReference>
<name>A0ACC3B3P3_9EURO</name>
<proteinExistence type="predicted"/>
<sequence length="545" mass="61135">MASFDPFLLTPLDHYLVVGGIGAYGCNYFTFQTPNADDALEALHAGVARLIRELPFLGGEVAPRDGDPRHQLEIRPSAPERFESHPMVVVRHLHKPLPALSEIGHVIDADGDSAFRPLPNKGPEGFKPVLRFQANVFHGGIVLCFCWNHLLIDGPAVSNIIKAFAQCCRDGDDVSLAEERRQNELAREMIFNIINRPVPEASTTADEIELHELAPFSTEDIPRETFLLSPTLIDELKSACNKHLVESGRSDQYCATNDIIMSLLWIATARASIPQEKRCYSMHFAVTMGKRSQPRIPDSYMGSTLFLEGAQLGPQKFADALASIDSSSSSALPTAYIPLLATLASRIRARILATDDAHLTRTVHELYKTAEWDAQPGKLGDILFSNLSFNTCYQHDFGSRLGHVQGFEPRTVYPSIAYLTPRKPVEGGLGPWEMTVMFDKERLEVVKKDALLGWHLDNYTANMGRVRTKTVKRSAKVVIERYYPKLTLDFEVNKKICDEVAIIASKRLRNKVWRTRHQRFDGRMENMDQAIGEMEGTKGEWLTIF</sequence>